<evidence type="ECO:0000256" key="1">
    <source>
        <dbReference type="ARBA" id="ARBA00004123"/>
    </source>
</evidence>
<dbReference type="EMBL" id="KV407457">
    <property type="protein sequence ID" value="KZF23812.1"/>
    <property type="molecule type" value="Genomic_DNA"/>
</dbReference>
<feature type="compositionally biased region" description="Acidic residues" evidence="6">
    <location>
        <begin position="280"/>
        <end position="293"/>
    </location>
</feature>
<dbReference type="GO" id="GO:0010468">
    <property type="term" value="P:regulation of gene expression"/>
    <property type="evidence" value="ECO:0007669"/>
    <property type="project" value="UniProtKB-ARBA"/>
</dbReference>
<accession>A0A165HPS6</accession>
<feature type="compositionally biased region" description="Polar residues" evidence="6">
    <location>
        <begin position="593"/>
        <end position="615"/>
    </location>
</feature>
<dbReference type="InterPro" id="IPR013907">
    <property type="entry name" value="Sds3"/>
</dbReference>
<feature type="compositionally biased region" description="Polar residues" evidence="6">
    <location>
        <begin position="668"/>
        <end position="689"/>
    </location>
</feature>
<dbReference type="OrthoDB" id="20886at2759"/>
<comment type="subcellular location">
    <subcellularLocation>
        <location evidence="1">Nucleus</location>
    </subcellularLocation>
</comment>
<keyword evidence="3" id="KW-0805">Transcription regulation</keyword>
<dbReference type="PANTHER" id="PTHR21964">
    <property type="entry name" value="BREAST CANCER METASTASIS-SUPPRESSOR 1"/>
    <property type="match status" value="1"/>
</dbReference>
<feature type="compositionally biased region" description="Basic and acidic residues" evidence="6">
    <location>
        <begin position="794"/>
        <end position="805"/>
    </location>
</feature>
<dbReference type="Pfam" id="PF08598">
    <property type="entry name" value="Sds3"/>
    <property type="match status" value="1"/>
</dbReference>
<keyword evidence="5" id="KW-0539">Nucleus</keyword>
<evidence type="ECO:0000256" key="2">
    <source>
        <dbReference type="ARBA" id="ARBA00022491"/>
    </source>
</evidence>
<dbReference type="RefSeq" id="XP_018189367.1">
    <property type="nucleotide sequence ID" value="XM_018334272.1"/>
</dbReference>
<dbReference type="OMA" id="DTPWANP"/>
<dbReference type="InParanoid" id="A0A165HPS6"/>
<evidence type="ECO:0008006" key="9">
    <source>
        <dbReference type="Google" id="ProtNLM"/>
    </source>
</evidence>
<reference evidence="7 8" key="1">
    <citation type="journal article" date="2016" name="Fungal Biol.">
        <title>The genome of Xylona heveae provides a window into fungal endophytism.</title>
        <authorList>
            <person name="Gazis R."/>
            <person name="Kuo A."/>
            <person name="Riley R."/>
            <person name="LaButti K."/>
            <person name="Lipzen A."/>
            <person name="Lin J."/>
            <person name="Amirebrahimi M."/>
            <person name="Hesse C.N."/>
            <person name="Spatafora J.W."/>
            <person name="Henrissat B."/>
            <person name="Hainaut M."/>
            <person name="Grigoriev I.V."/>
            <person name="Hibbett D.S."/>
        </authorList>
    </citation>
    <scope>NUCLEOTIDE SEQUENCE [LARGE SCALE GENOMIC DNA]</scope>
    <source>
        <strain evidence="7 8">TC161</strain>
    </source>
</reference>
<feature type="compositionally biased region" description="Gly residues" evidence="6">
    <location>
        <begin position="817"/>
        <end position="833"/>
    </location>
</feature>
<sequence length="833" mass="90727">MSGIGRRSRTRSRPSSGSGSSPAPAEGNETLELPLKALDTAQRAPDESSILSDEAPSPQTDVPMDEAGIPEPELPADIADDLPAFARDDDALEPTISQIDNKDDDRSSSLSDPDEAPENDELLQDESSDESDISDANDSEAETERLHSSPLKERTPHDVVFDPDRSIPASPSKLAHVMTADDTNEEIEAPAKVEDDNVSVSAKSVNDLDDLPSAVTSLADSNIAAGRMPSPPELAGKKRKRLSPHSRSISPEQGNSAEATKKRSIQEEINGNGVVKHDSDIEEEDDEEEEEEAVLPPEEIKKADHEASDEDLDNIQADLGEPKESEESEQEEIPAVAKAPKGRTTRRRAKQAKEDEMEDTEMAEEEAEGRLVANETDMVDESEDIGGIEGETDITARTEEEVMKKKAAMDALGAIEKNFATFRDKLYDERLAQLNNELAMLSDPNCVHPEYLAMMRCIDARRDEKIQLEQTLLAYKLKALQVRSVAERAQIHAQYYQTVREIRERTMEEVGREWYKIQKDRRTWEGSVPEFSYQFPTRRSQQVTQQTAYNLEVSVISGVAKYVGFPAAPELEGARPSEIDADFERMAIKPQARRTNALQNNQMRSAASTPSTTRPKPTEEQLLEQAAWANPHQPVHQTAQQPPRPSSHQPHAGGPFTTPAGPRRNTDAPPTNGSVSTVGASTLPASSAAGTPMTGERPNHSNQANGSMFGENISPFPRAGNFASSGGKGTGKHGSPSATRETGEVQYPDSTSNRPPHDPQSESRRRSSNPFDGPFPTSRTGRFGSTSGTQETPAVKDEEGTERKLMSSPLNHHSHGPPGGIAAGTGGPRFGSR</sequence>
<keyword evidence="4" id="KW-0804">Transcription</keyword>
<dbReference type="GeneID" id="28899409"/>
<dbReference type="Gene3D" id="1.20.5.1500">
    <property type="match status" value="1"/>
</dbReference>
<dbReference type="SMART" id="SM01401">
    <property type="entry name" value="Sds3"/>
    <property type="match status" value="1"/>
</dbReference>
<keyword evidence="2" id="KW-0678">Repressor</keyword>
<organism evidence="7 8">
    <name type="scientific">Xylona heveae (strain CBS 132557 / TC161)</name>
    <dbReference type="NCBI Taxonomy" id="1328760"/>
    <lineage>
        <taxon>Eukaryota</taxon>
        <taxon>Fungi</taxon>
        <taxon>Dikarya</taxon>
        <taxon>Ascomycota</taxon>
        <taxon>Pezizomycotina</taxon>
        <taxon>Xylonomycetes</taxon>
        <taxon>Xylonales</taxon>
        <taxon>Xylonaceae</taxon>
        <taxon>Xylona</taxon>
    </lineage>
</organism>
<feature type="compositionally biased region" description="Acidic residues" evidence="6">
    <location>
        <begin position="355"/>
        <end position="367"/>
    </location>
</feature>
<evidence type="ECO:0000256" key="4">
    <source>
        <dbReference type="ARBA" id="ARBA00023163"/>
    </source>
</evidence>
<feature type="compositionally biased region" description="Acidic residues" evidence="6">
    <location>
        <begin position="112"/>
        <end position="141"/>
    </location>
</feature>
<dbReference type="STRING" id="1328760.A0A165HPS6"/>
<feature type="compositionally biased region" description="Polar residues" evidence="6">
    <location>
        <begin position="245"/>
        <end position="258"/>
    </location>
</feature>
<feature type="region of interest" description="Disordered" evidence="6">
    <location>
        <begin position="593"/>
        <end position="618"/>
    </location>
</feature>
<feature type="region of interest" description="Disordered" evidence="6">
    <location>
        <begin position="1"/>
        <end position="376"/>
    </location>
</feature>
<feature type="compositionally biased region" description="Basic and acidic residues" evidence="6">
    <location>
        <begin position="142"/>
        <end position="165"/>
    </location>
</feature>
<feature type="compositionally biased region" description="Basic and acidic residues" evidence="6">
    <location>
        <begin position="755"/>
        <end position="765"/>
    </location>
</feature>
<protein>
    <recommendedName>
        <fullName evidence="9">Transcriptional regulatory protein DEP1</fullName>
    </recommendedName>
</protein>
<evidence type="ECO:0000256" key="6">
    <source>
        <dbReference type="SAM" id="MobiDB-lite"/>
    </source>
</evidence>
<gene>
    <name evidence="7" type="ORF">L228DRAFT_260574</name>
</gene>
<evidence type="ECO:0000256" key="5">
    <source>
        <dbReference type="ARBA" id="ARBA00023242"/>
    </source>
</evidence>
<name>A0A165HPS6_XYLHT</name>
<dbReference type="Proteomes" id="UP000076632">
    <property type="component" value="Unassembled WGS sequence"/>
</dbReference>
<keyword evidence="8" id="KW-1185">Reference proteome</keyword>
<dbReference type="GO" id="GO:0005654">
    <property type="term" value="C:nucleoplasm"/>
    <property type="evidence" value="ECO:0007669"/>
    <property type="project" value="UniProtKB-ARBA"/>
</dbReference>
<evidence type="ECO:0000313" key="8">
    <source>
        <dbReference type="Proteomes" id="UP000076632"/>
    </source>
</evidence>
<feature type="compositionally biased region" description="Basic residues" evidence="6">
    <location>
        <begin position="340"/>
        <end position="350"/>
    </location>
</feature>
<dbReference type="AlphaFoldDB" id="A0A165HPS6"/>
<feature type="compositionally biased region" description="Basic residues" evidence="6">
    <location>
        <begin position="1"/>
        <end position="12"/>
    </location>
</feature>
<proteinExistence type="predicted"/>
<evidence type="ECO:0000313" key="7">
    <source>
        <dbReference type="EMBL" id="KZF23812.1"/>
    </source>
</evidence>
<feature type="compositionally biased region" description="Polar residues" evidence="6">
    <location>
        <begin position="777"/>
        <end position="792"/>
    </location>
</feature>
<evidence type="ECO:0000256" key="3">
    <source>
        <dbReference type="ARBA" id="ARBA00023015"/>
    </source>
</evidence>
<feature type="region of interest" description="Disordered" evidence="6">
    <location>
        <begin position="631"/>
        <end position="833"/>
    </location>
</feature>